<reference evidence="7" key="1">
    <citation type="journal article" date="2020" name="Ecol. Evol.">
        <title>Genome structure and content of the rice root-knot nematode (Meloidogyne graminicola).</title>
        <authorList>
            <person name="Phan N.T."/>
            <person name="Danchin E.G.J."/>
            <person name="Klopp C."/>
            <person name="Perfus-Barbeoch L."/>
            <person name="Kozlowski D.K."/>
            <person name="Koutsovoulos G.D."/>
            <person name="Lopez-Roques C."/>
            <person name="Bouchez O."/>
            <person name="Zahm M."/>
            <person name="Besnard G."/>
            <person name="Bellafiore S."/>
        </authorList>
    </citation>
    <scope>NUCLEOTIDE SEQUENCE</scope>
    <source>
        <strain evidence="7">VN-18</strain>
    </source>
</reference>
<dbReference type="GO" id="GO:0016567">
    <property type="term" value="P:protein ubiquitination"/>
    <property type="evidence" value="ECO:0007669"/>
    <property type="project" value="TreeGrafter"/>
</dbReference>
<dbReference type="PANTHER" id="PTHR22791:SF6">
    <property type="entry name" value="RING-TYPE DOMAIN-CONTAINING PROTEIN"/>
    <property type="match status" value="1"/>
</dbReference>
<feature type="domain" description="RING-type" evidence="6">
    <location>
        <begin position="28"/>
        <end position="72"/>
    </location>
</feature>
<evidence type="ECO:0000256" key="3">
    <source>
        <dbReference type="ARBA" id="ARBA00022833"/>
    </source>
</evidence>
<comment type="caution">
    <text evidence="7">The sequence shown here is derived from an EMBL/GenBank/DDBJ whole genome shotgun (WGS) entry which is preliminary data.</text>
</comment>
<keyword evidence="8" id="KW-1185">Reference proteome</keyword>
<dbReference type="SMART" id="SM00184">
    <property type="entry name" value="RING"/>
    <property type="match status" value="1"/>
</dbReference>
<dbReference type="PANTHER" id="PTHR22791">
    <property type="entry name" value="RING-TYPE DOMAIN-CONTAINING PROTEIN"/>
    <property type="match status" value="1"/>
</dbReference>
<accession>A0A8T0A0K1</accession>
<evidence type="ECO:0000256" key="1">
    <source>
        <dbReference type="ARBA" id="ARBA00022723"/>
    </source>
</evidence>
<dbReference type="InterPro" id="IPR027370">
    <property type="entry name" value="Znf-RING_euk"/>
</dbReference>
<keyword evidence="3" id="KW-0862">Zinc</keyword>
<gene>
    <name evidence="7" type="ORF">Mgra_00001469</name>
</gene>
<evidence type="ECO:0000256" key="4">
    <source>
        <dbReference type="PROSITE-ProRule" id="PRU00175"/>
    </source>
</evidence>
<evidence type="ECO:0000256" key="5">
    <source>
        <dbReference type="SAM" id="MobiDB-lite"/>
    </source>
</evidence>
<feature type="region of interest" description="Disordered" evidence="5">
    <location>
        <begin position="105"/>
        <end position="127"/>
    </location>
</feature>
<proteinExistence type="predicted"/>
<keyword evidence="1" id="KW-0479">Metal-binding</keyword>
<dbReference type="InterPro" id="IPR013083">
    <property type="entry name" value="Znf_RING/FYVE/PHD"/>
</dbReference>
<dbReference type="GO" id="GO:0061630">
    <property type="term" value="F:ubiquitin protein ligase activity"/>
    <property type="evidence" value="ECO:0007669"/>
    <property type="project" value="TreeGrafter"/>
</dbReference>
<dbReference type="Proteomes" id="UP000605970">
    <property type="component" value="Unassembled WGS sequence"/>
</dbReference>
<sequence>MSTIMSEHINEHNHSELPNDETRALFSCKICFEPYSKCYRCPISLNCGHTFCLVCIRKLGMNKSTIQCGICRKNTYSNYRRLGKNIVLTELLEWMNILVNDSGREPTFEERENPDEQHAESEWPGAQHFIGPSNLEEFYEERQLDNRVQNLRCGMSAIEAQLRQAGDNYREILVKMEELRGDINNQIAIYQLEHQEGYDNWQNHDHDRNGWGRAGVLTIAIVKALINVYNGDLTQLGITTDLITIIIDDNVINVLHIKLLFFLNIQSNAIHCLCLNLRMIGDLLVDGAIVKMTKPGLSLKFFGGRVYMYEYEL</sequence>
<dbReference type="PROSITE" id="PS50089">
    <property type="entry name" value="ZF_RING_2"/>
    <property type="match status" value="1"/>
</dbReference>
<protein>
    <submittedName>
        <fullName evidence="7">RING-type domain-containing protein</fullName>
    </submittedName>
</protein>
<keyword evidence="2 4" id="KW-0863">Zinc-finger</keyword>
<dbReference type="PROSITE" id="PS00518">
    <property type="entry name" value="ZF_RING_1"/>
    <property type="match status" value="1"/>
</dbReference>
<evidence type="ECO:0000313" key="8">
    <source>
        <dbReference type="Proteomes" id="UP000605970"/>
    </source>
</evidence>
<dbReference type="InterPro" id="IPR051435">
    <property type="entry name" value="RING_finger_E3_ubiq-ligases"/>
</dbReference>
<dbReference type="InterPro" id="IPR017907">
    <property type="entry name" value="Znf_RING_CS"/>
</dbReference>
<evidence type="ECO:0000256" key="2">
    <source>
        <dbReference type="ARBA" id="ARBA00022771"/>
    </source>
</evidence>
<dbReference type="SUPFAM" id="SSF57850">
    <property type="entry name" value="RING/U-box"/>
    <property type="match status" value="1"/>
</dbReference>
<dbReference type="InterPro" id="IPR001841">
    <property type="entry name" value="Znf_RING"/>
</dbReference>
<dbReference type="AlphaFoldDB" id="A0A8T0A0K1"/>
<dbReference type="EMBL" id="JABEBT010000008">
    <property type="protein sequence ID" value="KAF7638945.1"/>
    <property type="molecule type" value="Genomic_DNA"/>
</dbReference>
<dbReference type="GO" id="GO:0008270">
    <property type="term" value="F:zinc ion binding"/>
    <property type="evidence" value="ECO:0007669"/>
    <property type="project" value="UniProtKB-KW"/>
</dbReference>
<evidence type="ECO:0000313" key="7">
    <source>
        <dbReference type="EMBL" id="KAF7638945.1"/>
    </source>
</evidence>
<feature type="compositionally biased region" description="Basic and acidic residues" evidence="5">
    <location>
        <begin position="105"/>
        <end position="121"/>
    </location>
</feature>
<evidence type="ECO:0000259" key="6">
    <source>
        <dbReference type="PROSITE" id="PS50089"/>
    </source>
</evidence>
<dbReference type="Gene3D" id="3.30.40.10">
    <property type="entry name" value="Zinc/RING finger domain, C3HC4 (zinc finger)"/>
    <property type="match status" value="1"/>
</dbReference>
<organism evidence="7 8">
    <name type="scientific">Meloidogyne graminicola</name>
    <dbReference type="NCBI Taxonomy" id="189291"/>
    <lineage>
        <taxon>Eukaryota</taxon>
        <taxon>Metazoa</taxon>
        <taxon>Ecdysozoa</taxon>
        <taxon>Nematoda</taxon>
        <taxon>Chromadorea</taxon>
        <taxon>Rhabditida</taxon>
        <taxon>Tylenchina</taxon>
        <taxon>Tylenchomorpha</taxon>
        <taxon>Tylenchoidea</taxon>
        <taxon>Meloidogynidae</taxon>
        <taxon>Meloidogyninae</taxon>
        <taxon>Meloidogyne</taxon>
    </lineage>
</organism>
<dbReference type="OrthoDB" id="5876225at2759"/>
<name>A0A8T0A0K1_9BILA</name>
<dbReference type="Pfam" id="PF13445">
    <property type="entry name" value="zf-RING_UBOX"/>
    <property type="match status" value="1"/>
</dbReference>